<dbReference type="FunFam" id="3.40.50.620:FF:000082">
    <property type="entry name" value="MSW1p Mitochondrial tryptophanyl-tRNA synthetase"/>
    <property type="match status" value="1"/>
</dbReference>
<dbReference type="FunFam" id="1.10.240.10:FF:000002">
    <property type="entry name" value="Tryptophan--tRNA ligase"/>
    <property type="match status" value="1"/>
</dbReference>
<keyword evidence="5 14" id="KW-0547">Nucleotide-binding</keyword>
<comment type="similarity">
    <text evidence="2 14">Belongs to the class-I aminoacyl-tRNA synthetase family.</text>
</comment>
<evidence type="ECO:0000256" key="6">
    <source>
        <dbReference type="ARBA" id="ARBA00022840"/>
    </source>
</evidence>
<dbReference type="HAMAP" id="MF_00140_B">
    <property type="entry name" value="Trp_tRNA_synth_B"/>
    <property type="match status" value="1"/>
</dbReference>
<dbReference type="EMBL" id="KQ424278">
    <property type="protein sequence ID" value="KOF71228.1"/>
    <property type="molecule type" value="Genomic_DNA"/>
</dbReference>
<keyword evidence="7 14" id="KW-0648">Protein biosynthesis</keyword>
<dbReference type="Gene3D" id="1.10.240.10">
    <property type="entry name" value="Tyrosyl-Transfer RNA Synthetase"/>
    <property type="match status" value="1"/>
</dbReference>
<dbReference type="CDD" id="cd00806">
    <property type="entry name" value="TrpRS_core"/>
    <property type="match status" value="1"/>
</dbReference>
<evidence type="ECO:0000256" key="7">
    <source>
        <dbReference type="ARBA" id="ARBA00022917"/>
    </source>
</evidence>
<keyword evidence="8 14" id="KW-0030">Aminoacyl-tRNA synthetase</keyword>
<dbReference type="PROSITE" id="PS00178">
    <property type="entry name" value="AA_TRNA_LIGASE_I"/>
    <property type="match status" value="1"/>
</dbReference>
<dbReference type="GO" id="GO:0005524">
    <property type="term" value="F:ATP binding"/>
    <property type="evidence" value="ECO:0007669"/>
    <property type="project" value="UniProtKB-KW"/>
</dbReference>
<organism evidence="15">
    <name type="scientific">Octopus bimaculoides</name>
    <name type="common">California two-spotted octopus</name>
    <dbReference type="NCBI Taxonomy" id="37653"/>
    <lineage>
        <taxon>Eukaryota</taxon>
        <taxon>Metazoa</taxon>
        <taxon>Spiralia</taxon>
        <taxon>Lophotrochozoa</taxon>
        <taxon>Mollusca</taxon>
        <taxon>Cephalopoda</taxon>
        <taxon>Coleoidea</taxon>
        <taxon>Octopodiformes</taxon>
        <taxon>Octopoda</taxon>
        <taxon>Incirrata</taxon>
        <taxon>Octopodidae</taxon>
        <taxon>Octopus</taxon>
    </lineage>
</organism>
<sequence length="384" mass="42813">MASSFKHVGLKARYAQGACHFSVSKLLSPFSHHRQRSSIPTTAVHTMTESNPDHSSQRLFSGIQPTSDVPHLGNYIGAIKNWVSLQDKHSSVILSLVDLHTITLAHKPQQLRSNILDMTACLLACGLDPTKVILFQQSQIPQHTELAWILSCNCSLPRLKHLPQWKAKSKNEETVSVGLFSYPLLQAADILLYKSQLVPVGEDQVKHIELARDLVKQFNRKYGNIFVTPNILTGELPKVLSLQNPEDKMSKSDSNKLSRIDLTDSADEIFLKIKKARTDCTSAVTYDPANRAGVSNLISIHSNLTDLTPEQLCKEYTHLDTGQYKKVVAEAIIETVTPISSRIKELKANKDYLIQVLETGKEKATNISENTMKTVKEVLGFTLH</sequence>
<evidence type="ECO:0000256" key="11">
    <source>
        <dbReference type="ARBA" id="ARBA00059972"/>
    </source>
</evidence>
<evidence type="ECO:0000256" key="12">
    <source>
        <dbReference type="ARBA" id="ARBA00069760"/>
    </source>
</evidence>
<keyword evidence="6 14" id="KW-0067">ATP-binding</keyword>
<evidence type="ECO:0000256" key="2">
    <source>
        <dbReference type="ARBA" id="ARBA00005594"/>
    </source>
</evidence>
<dbReference type="PANTHER" id="PTHR43766">
    <property type="entry name" value="TRYPTOPHAN--TRNA LIGASE, MITOCHONDRIAL"/>
    <property type="match status" value="1"/>
</dbReference>
<dbReference type="Gene3D" id="3.40.50.620">
    <property type="entry name" value="HUPs"/>
    <property type="match status" value="1"/>
</dbReference>
<evidence type="ECO:0000256" key="8">
    <source>
        <dbReference type="ARBA" id="ARBA00023146"/>
    </source>
</evidence>
<evidence type="ECO:0000256" key="1">
    <source>
        <dbReference type="ARBA" id="ARBA00004305"/>
    </source>
</evidence>
<dbReference type="InterPro" id="IPR002305">
    <property type="entry name" value="aa-tRNA-synth_Ic"/>
</dbReference>
<reference evidence="15" key="1">
    <citation type="submission" date="2015-07" db="EMBL/GenBank/DDBJ databases">
        <title>MeaNS - Measles Nucleotide Surveillance Program.</title>
        <authorList>
            <person name="Tran T."/>
            <person name="Druce J."/>
        </authorList>
    </citation>
    <scope>NUCLEOTIDE SEQUENCE</scope>
    <source>
        <strain evidence="15">UCB-OBI-ISO-001</strain>
        <tissue evidence="15">Gonad</tissue>
    </source>
</reference>
<dbReference type="EC" id="6.1.1.2" evidence="3"/>
<protein>
    <recommendedName>
        <fullName evidence="12">Tryptophan--tRNA ligase, mitochondrial</fullName>
        <ecNumber evidence="3">6.1.1.2</ecNumber>
    </recommendedName>
    <alternativeName>
        <fullName evidence="13">(Mt)TrpRS</fullName>
    </alternativeName>
    <alternativeName>
        <fullName evidence="9">Tryptophanyl-tRNA synthetase</fullName>
    </alternativeName>
</protein>
<dbReference type="Pfam" id="PF00579">
    <property type="entry name" value="tRNA-synt_1b"/>
    <property type="match status" value="1"/>
</dbReference>
<dbReference type="PRINTS" id="PR01039">
    <property type="entry name" value="TRNASYNTHTRP"/>
</dbReference>
<dbReference type="NCBIfam" id="TIGR00233">
    <property type="entry name" value="trpS"/>
    <property type="match status" value="1"/>
</dbReference>
<dbReference type="GO" id="GO:0004830">
    <property type="term" value="F:tryptophan-tRNA ligase activity"/>
    <property type="evidence" value="ECO:0007669"/>
    <property type="project" value="UniProtKB-EC"/>
</dbReference>
<dbReference type="InterPro" id="IPR014729">
    <property type="entry name" value="Rossmann-like_a/b/a_fold"/>
</dbReference>
<evidence type="ECO:0000256" key="14">
    <source>
        <dbReference type="RuleBase" id="RU363036"/>
    </source>
</evidence>
<evidence type="ECO:0000256" key="13">
    <source>
        <dbReference type="ARBA" id="ARBA00080951"/>
    </source>
</evidence>
<dbReference type="STRING" id="37653.A0A0L8G2X4"/>
<dbReference type="InterPro" id="IPR050203">
    <property type="entry name" value="Trp-tRNA_synthetase"/>
</dbReference>
<proteinExistence type="inferred from homology"/>
<dbReference type="SUPFAM" id="SSF52374">
    <property type="entry name" value="Nucleotidylyl transferase"/>
    <property type="match status" value="1"/>
</dbReference>
<gene>
    <name evidence="15" type="ORF">OCBIM_22001335mg</name>
</gene>
<dbReference type="OMA" id="GWGQFKP"/>
<evidence type="ECO:0000256" key="9">
    <source>
        <dbReference type="ARBA" id="ARBA00030268"/>
    </source>
</evidence>
<dbReference type="KEGG" id="obi:106879575"/>
<dbReference type="GO" id="GO:0070183">
    <property type="term" value="P:mitochondrial tryptophanyl-tRNA aminoacylation"/>
    <property type="evidence" value="ECO:0007669"/>
    <property type="project" value="TreeGrafter"/>
</dbReference>
<evidence type="ECO:0000256" key="4">
    <source>
        <dbReference type="ARBA" id="ARBA00022598"/>
    </source>
</evidence>
<evidence type="ECO:0000256" key="5">
    <source>
        <dbReference type="ARBA" id="ARBA00022741"/>
    </source>
</evidence>
<keyword evidence="4 14" id="KW-0436">Ligase</keyword>
<dbReference type="InterPro" id="IPR002306">
    <property type="entry name" value="Trp-tRNA-ligase"/>
</dbReference>
<comment type="catalytic activity">
    <reaction evidence="10">
        <text>tRNA(Trp) + L-tryptophan + ATP = L-tryptophyl-tRNA(Trp) + AMP + diphosphate + H(+)</text>
        <dbReference type="Rhea" id="RHEA:24080"/>
        <dbReference type="Rhea" id="RHEA-COMP:9671"/>
        <dbReference type="Rhea" id="RHEA-COMP:9705"/>
        <dbReference type="ChEBI" id="CHEBI:15378"/>
        <dbReference type="ChEBI" id="CHEBI:30616"/>
        <dbReference type="ChEBI" id="CHEBI:33019"/>
        <dbReference type="ChEBI" id="CHEBI:57912"/>
        <dbReference type="ChEBI" id="CHEBI:78442"/>
        <dbReference type="ChEBI" id="CHEBI:78535"/>
        <dbReference type="ChEBI" id="CHEBI:456215"/>
        <dbReference type="EC" id="6.1.1.2"/>
    </reaction>
</comment>
<dbReference type="GO" id="GO:0005759">
    <property type="term" value="C:mitochondrial matrix"/>
    <property type="evidence" value="ECO:0007669"/>
    <property type="project" value="UniProtKB-SubCell"/>
</dbReference>
<comment type="subcellular location">
    <subcellularLocation>
        <location evidence="1">Mitochondrion matrix</location>
    </subcellularLocation>
</comment>
<name>A0A0L8G2X4_OCTBM</name>
<evidence type="ECO:0000256" key="3">
    <source>
        <dbReference type="ARBA" id="ARBA00013161"/>
    </source>
</evidence>
<evidence type="ECO:0000313" key="15">
    <source>
        <dbReference type="EMBL" id="KOF71228.1"/>
    </source>
</evidence>
<dbReference type="AlphaFoldDB" id="A0A0L8G2X4"/>
<dbReference type="PANTHER" id="PTHR43766:SF1">
    <property type="entry name" value="TRYPTOPHAN--TRNA LIGASE, MITOCHONDRIAL"/>
    <property type="match status" value="1"/>
</dbReference>
<comment type="function">
    <text evidence="11">Catalyzes the attachment of tryptophan to tRNA(Trp) in a two-step reaction: tryptophan is first activated by ATP to form Trp-AMP and then transferred to the acceptor end of tRNA(Trp).</text>
</comment>
<evidence type="ECO:0000256" key="10">
    <source>
        <dbReference type="ARBA" id="ARBA00049929"/>
    </source>
</evidence>
<dbReference type="InterPro" id="IPR024109">
    <property type="entry name" value="Trp-tRNA-ligase_bac-type"/>
</dbReference>
<dbReference type="InterPro" id="IPR001412">
    <property type="entry name" value="aa-tRNA-synth_I_CS"/>
</dbReference>
<accession>A0A0L8G2X4</accession>
<dbReference type="OrthoDB" id="15808at2759"/>